<feature type="compositionally biased region" description="Polar residues" evidence="1">
    <location>
        <begin position="122"/>
        <end position="143"/>
    </location>
</feature>
<dbReference type="AlphaFoldDB" id="A0A4C1Y6U2"/>
<comment type="caution">
    <text evidence="2">The sequence shown here is derived from an EMBL/GenBank/DDBJ whole genome shotgun (WGS) entry which is preliminary data.</text>
</comment>
<reference evidence="2 3" key="1">
    <citation type="journal article" date="2019" name="Commun. Biol.">
        <title>The bagworm genome reveals a unique fibroin gene that provides high tensile strength.</title>
        <authorList>
            <person name="Kono N."/>
            <person name="Nakamura H."/>
            <person name="Ohtoshi R."/>
            <person name="Tomita M."/>
            <person name="Numata K."/>
            <person name="Arakawa K."/>
        </authorList>
    </citation>
    <scope>NUCLEOTIDE SEQUENCE [LARGE SCALE GENOMIC DNA]</scope>
</reference>
<feature type="compositionally biased region" description="Basic and acidic residues" evidence="1">
    <location>
        <begin position="155"/>
        <end position="167"/>
    </location>
</feature>
<organism evidence="2 3">
    <name type="scientific">Eumeta variegata</name>
    <name type="common">Bagworm moth</name>
    <name type="synonym">Eumeta japonica</name>
    <dbReference type="NCBI Taxonomy" id="151549"/>
    <lineage>
        <taxon>Eukaryota</taxon>
        <taxon>Metazoa</taxon>
        <taxon>Ecdysozoa</taxon>
        <taxon>Arthropoda</taxon>
        <taxon>Hexapoda</taxon>
        <taxon>Insecta</taxon>
        <taxon>Pterygota</taxon>
        <taxon>Neoptera</taxon>
        <taxon>Endopterygota</taxon>
        <taxon>Lepidoptera</taxon>
        <taxon>Glossata</taxon>
        <taxon>Ditrysia</taxon>
        <taxon>Tineoidea</taxon>
        <taxon>Psychidae</taxon>
        <taxon>Oiketicinae</taxon>
        <taxon>Eumeta</taxon>
    </lineage>
</organism>
<evidence type="ECO:0000313" key="3">
    <source>
        <dbReference type="Proteomes" id="UP000299102"/>
    </source>
</evidence>
<feature type="compositionally biased region" description="Acidic residues" evidence="1">
    <location>
        <begin position="144"/>
        <end position="154"/>
    </location>
</feature>
<keyword evidence="3" id="KW-1185">Reference proteome</keyword>
<gene>
    <name evidence="2" type="ORF">EVAR_10832_1</name>
</gene>
<proteinExistence type="predicted"/>
<feature type="compositionally biased region" description="Polar residues" evidence="1">
    <location>
        <begin position="168"/>
        <end position="177"/>
    </location>
</feature>
<dbReference type="EMBL" id="BGZK01001114">
    <property type="protein sequence ID" value="GBP71618.1"/>
    <property type="molecule type" value="Genomic_DNA"/>
</dbReference>
<dbReference type="Proteomes" id="UP000299102">
    <property type="component" value="Unassembled WGS sequence"/>
</dbReference>
<name>A0A4C1Y6U2_EUMVA</name>
<protein>
    <submittedName>
        <fullName evidence="2">Uncharacterized protein</fullName>
    </submittedName>
</protein>
<evidence type="ECO:0000256" key="1">
    <source>
        <dbReference type="SAM" id="MobiDB-lite"/>
    </source>
</evidence>
<accession>A0A4C1Y6U2</accession>
<feature type="region of interest" description="Disordered" evidence="1">
    <location>
        <begin position="115"/>
        <end position="186"/>
    </location>
</feature>
<sequence length="362" mass="40182">MTQLQPAVLRNETAVKGVSSLGLLLMVNHSSSRTPAAMMVMLTVFLASRPTMKISGRLLISTQEAENVLMTPLGLRVDMADVDHLLSNGSPAQNQKCVDCTSTIAYNKVESSINRSYPRYSPSPNLTQPAATSKLSSLNCSTSLDDDDDDVACDENERSRTGPDNRKSNVQVGPTEQSRSKPRLSRLVHDDVSLSSSSAPVYVKRNRDKRFGCCFTANETCPLSGACASHTKKYHLCDFCMPVRTDSARLCQSYGRCLRRVTCDSSAFVLQLAGHAVHVNHKRIGVHLKNYFYRTREKVFYARSVDCRNHAIPFNRHTFLDDSRKSRGGMPAGWLRTSNVGVPDTIPITDESVVEYLKLERK</sequence>
<evidence type="ECO:0000313" key="2">
    <source>
        <dbReference type="EMBL" id="GBP71618.1"/>
    </source>
</evidence>